<dbReference type="Proteomes" id="UP001558613">
    <property type="component" value="Unassembled WGS sequence"/>
</dbReference>
<comment type="caution">
    <text evidence="1">The sequence shown here is derived from an EMBL/GenBank/DDBJ whole genome shotgun (WGS) entry which is preliminary data.</text>
</comment>
<sequence>MCPSTLCSSLYRPLQQHKIKPSEGFSLPLCIESISSVPNVTVGYYVTRGELVYAASVVVEALNIYGIERLMADIRSLCRWCMRFPSQRSHGDPALPSL</sequence>
<dbReference type="EMBL" id="JAYMGO010000013">
    <property type="protein sequence ID" value="KAL1263756.1"/>
    <property type="molecule type" value="Genomic_DNA"/>
</dbReference>
<protein>
    <submittedName>
        <fullName evidence="1">Uncharacterized protein</fullName>
    </submittedName>
</protein>
<evidence type="ECO:0000313" key="1">
    <source>
        <dbReference type="EMBL" id="KAL1263756.1"/>
    </source>
</evidence>
<name>A0ABR3MHE5_9TELE</name>
<accession>A0ABR3MHE5</accession>
<evidence type="ECO:0000313" key="2">
    <source>
        <dbReference type="Proteomes" id="UP001558613"/>
    </source>
</evidence>
<proteinExistence type="predicted"/>
<gene>
    <name evidence="1" type="ORF">QQF64_006495</name>
</gene>
<reference evidence="1 2" key="1">
    <citation type="submission" date="2023-09" db="EMBL/GenBank/DDBJ databases">
        <authorList>
            <person name="Wang M."/>
        </authorList>
    </citation>
    <scope>NUCLEOTIDE SEQUENCE [LARGE SCALE GENOMIC DNA]</scope>
    <source>
        <strain evidence="1">GT-2023</strain>
        <tissue evidence="1">Liver</tissue>
    </source>
</reference>
<organism evidence="1 2">
    <name type="scientific">Cirrhinus molitorella</name>
    <name type="common">mud carp</name>
    <dbReference type="NCBI Taxonomy" id="172907"/>
    <lineage>
        <taxon>Eukaryota</taxon>
        <taxon>Metazoa</taxon>
        <taxon>Chordata</taxon>
        <taxon>Craniata</taxon>
        <taxon>Vertebrata</taxon>
        <taxon>Euteleostomi</taxon>
        <taxon>Actinopterygii</taxon>
        <taxon>Neopterygii</taxon>
        <taxon>Teleostei</taxon>
        <taxon>Ostariophysi</taxon>
        <taxon>Cypriniformes</taxon>
        <taxon>Cyprinidae</taxon>
        <taxon>Labeoninae</taxon>
        <taxon>Labeonini</taxon>
        <taxon>Cirrhinus</taxon>
    </lineage>
</organism>
<keyword evidence="2" id="KW-1185">Reference proteome</keyword>